<proteinExistence type="predicted"/>
<keyword evidence="2" id="KW-1185">Reference proteome</keyword>
<protein>
    <submittedName>
        <fullName evidence="1">Sulfurtransferase-related</fullName>
    </submittedName>
</protein>
<sequence>MIKVLKLNLKADDARWLFTCRQEAREIIKNGVNASEDDAVIFAGQGCTGAIRKLISALDLKDPPIVFTSTSEHQDNLQIWEEIGAKIIRIAETKQNFLDLSDLEDHLKLHQHSGRQLIGCFSAASNVTGILVDDVASTMLLHKYGALAFWDYNLVAPYISINMNYKVAGVEENINVYKDAIYFSGHKFIGGVQTPGILVAKKFLFRRTEISDSESFFAPQEQNRTFEVQEEGSAAPVVESVRAGLIMQLKETITVANILMRQEKINKQVLQHIRTIPEIILLGNASTGLKRIPVFSFMVRHPRGTFLHHNFVCAVLNDIFGIQARGGCPCSGAYAQELLGIDQNLADQYENIILEDRRLSSLNLSMNNLYLELLRPGFTRISLPYFISDAELAFVMEAVKMVATEGWKLLPQYIVDLDTGEWRHHTNTIQKDRKWLGSIRYVDGKMTMNERRISGPGLFPQNYSECLQTARNLFNRARKTALRNPYEDQGMRFDSRAENLRWFMLPHEAQSILTSNAQNVKHTVPFDPRNSCTMKRSDSAKDGDKSGAKSNNSSPRHYSLSAMDDPRLITCSSPLPYFVQDGNTLYYSNPYVTSMHQPVNFAVGESVNAAILEPIPNSPHFFRERCLSLGAPTVSPPVLSPQTRISLGIHQQRQRNCSCSSQTDLHSLDSDINTSPTHSLNILSNSFDYSMMGRASPAPDLQTYVTEVTKELATNIKSEIREVISKVEDALECSDTVDMNALGFNYDKQGSSSEDGRSDSISANEVAEYIEKVSKEMANEVKSEIRDVVSAVDVYFTPERRCFSRASSSGDSEKVSKNDKSDKYTPGSSSETVIQMIKKSSSSSRLSDEELSQSTEKPCQNKLLTSNVTSVSSQDSGINLSFHELEHGEYARRSSAERQPFYNEKLKKRTLHRHSENSDSSESDKSSNESVNSTKWICPPKSIWQPTVEAMQEYEMIRNGDKIMICLSGGKDSLTLLHALLQYQSMVLNKGVVFTIAAVIIDPEASGCDPCILIPHLKALGVHYIINDESDLIRNRGE</sequence>
<dbReference type="EMBL" id="CM043018">
    <property type="protein sequence ID" value="KAI4462812.1"/>
    <property type="molecule type" value="Genomic_DNA"/>
</dbReference>
<evidence type="ECO:0000313" key="2">
    <source>
        <dbReference type="Proteomes" id="UP001056778"/>
    </source>
</evidence>
<comment type="caution">
    <text evidence="1">The sequence shown here is derived from an EMBL/GenBank/DDBJ whole genome shotgun (WGS) entry which is preliminary data.</text>
</comment>
<dbReference type="Proteomes" id="UP001056778">
    <property type="component" value="Chromosome 4"/>
</dbReference>
<gene>
    <name evidence="1" type="ORF">MML48_4g00006131</name>
</gene>
<name>A0ACB9T7P3_HOLOL</name>
<accession>A0ACB9T7P3</accession>
<organism evidence="1 2">
    <name type="scientific">Holotrichia oblita</name>
    <name type="common">Chafer beetle</name>
    <dbReference type="NCBI Taxonomy" id="644536"/>
    <lineage>
        <taxon>Eukaryota</taxon>
        <taxon>Metazoa</taxon>
        <taxon>Ecdysozoa</taxon>
        <taxon>Arthropoda</taxon>
        <taxon>Hexapoda</taxon>
        <taxon>Insecta</taxon>
        <taxon>Pterygota</taxon>
        <taxon>Neoptera</taxon>
        <taxon>Endopterygota</taxon>
        <taxon>Coleoptera</taxon>
        <taxon>Polyphaga</taxon>
        <taxon>Scarabaeiformia</taxon>
        <taxon>Scarabaeidae</taxon>
        <taxon>Melolonthinae</taxon>
        <taxon>Holotrichia</taxon>
    </lineage>
</organism>
<evidence type="ECO:0000313" key="1">
    <source>
        <dbReference type="EMBL" id="KAI4462812.1"/>
    </source>
</evidence>
<reference evidence="1" key="1">
    <citation type="submission" date="2022-04" db="EMBL/GenBank/DDBJ databases">
        <title>Chromosome-scale genome assembly of Holotrichia oblita Faldermann.</title>
        <authorList>
            <person name="Rongchong L."/>
        </authorList>
    </citation>
    <scope>NUCLEOTIDE SEQUENCE</scope>
    <source>
        <strain evidence="1">81SQS9</strain>
    </source>
</reference>